<protein>
    <submittedName>
        <fullName evidence="2">Uncharacterized protein</fullName>
    </submittedName>
</protein>
<sequence>MKPAPFLITVTKIIAYYCLFYAAVKIYAIVKGMWFWPNLLIAVFLGIVAWFGFRVIKKETYNWYFAGICIVLLSALRYYEPKLIPYLHGLFAS</sequence>
<keyword evidence="1" id="KW-0472">Membrane</keyword>
<dbReference type="Proteomes" id="UP001153642">
    <property type="component" value="Unassembled WGS sequence"/>
</dbReference>
<evidence type="ECO:0000256" key="1">
    <source>
        <dbReference type="SAM" id="Phobius"/>
    </source>
</evidence>
<keyword evidence="1" id="KW-0812">Transmembrane</keyword>
<evidence type="ECO:0000313" key="2">
    <source>
        <dbReference type="EMBL" id="MDG3587166.1"/>
    </source>
</evidence>
<accession>A0ABT6FVQ3</accession>
<name>A0ABT6FVQ3_9FLAO</name>
<evidence type="ECO:0000313" key="3">
    <source>
        <dbReference type="Proteomes" id="UP001153642"/>
    </source>
</evidence>
<dbReference type="RefSeq" id="WP_277901123.1">
    <property type="nucleotide sequence ID" value="NZ_JAPMUA010000006.1"/>
</dbReference>
<keyword evidence="3" id="KW-1185">Reference proteome</keyword>
<comment type="caution">
    <text evidence="2">The sequence shown here is derived from an EMBL/GenBank/DDBJ whole genome shotgun (WGS) entry which is preliminary data.</text>
</comment>
<gene>
    <name evidence="2" type="ORF">OSR52_14925</name>
</gene>
<dbReference type="EMBL" id="JAPMUA010000006">
    <property type="protein sequence ID" value="MDG3587166.1"/>
    <property type="molecule type" value="Genomic_DNA"/>
</dbReference>
<feature type="transmembrane region" description="Helical" evidence="1">
    <location>
        <begin position="6"/>
        <end position="24"/>
    </location>
</feature>
<feature type="transmembrane region" description="Helical" evidence="1">
    <location>
        <begin position="36"/>
        <end position="55"/>
    </location>
</feature>
<feature type="transmembrane region" description="Helical" evidence="1">
    <location>
        <begin position="61"/>
        <end position="79"/>
    </location>
</feature>
<proteinExistence type="predicted"/>
<reference evidence="2" key="1">
    <citation type="submission" date="2022-11" db="EMBL/GenBank/DDBJ databases">
        <title>High-quality draft genome sequence of Galbibacter sp. strain CMA-7.</title>
        <authorList>
            <person name="Wei L."/>
            <person name="Dong C."/>
            <person name="Shao Z."/>
        </authorList>
    </citation>
    <scope>NUCLEOTIDE SEQUENCE</scope>
    <source>
        <strain evidence="2">CMA-7</strain>
    </source>
</reference>
<keyword evidence="1" id="KW-1133">Transmembrane helix</keyword>
<organism evidence="2 3">
    <name type="scientific">Galbibacter pacificus</name>
    <dbReference type="NCBI Taxonomy" id="2996052"/>
    <lineage>
        <taxon>Bacteria</taxon>
        <taxon>Pseudomonadati</taxon>
        <taxon>Bacteroidota</taxon>
        <taxon>Flavobacteriia</taxon>
        <taxon>Flavobacteriales</taxon>
        <taxon>Flavobacteriaceae</taxon>
        <taxon>Galbibacter</taxon>
    </lineage>
</organism>